<sequence length="150" mass="17576">MNLEKVLLITENDYLREAQDLDPTIKEIKEILLSGDRDNHKDIFINYDLPGNKIYKMTAFGRRLIVPKHYSDPYEVSDEEILDVTKIRQEASSRLEANRAKQDATFNKNRAAPERFAERVRMIERARDRTPENSPNTSKQTIQLPLERQC</sequence>
<comment type="caution">
    <text evidence="2">The sequence shown here is derived from an EMBL/GenBank/DDBJ whole genome shotgun (WGS) entry which is preliminary data.</text>
</comment>
<feature type="compositionally biased region" description="Polar residues" evidence="1">
    <location>
        <begin position="132"/>
        <end position="143"/>
    </location>
</feature>
<reference evidence="2 3" key="1">
    <citation type="journal article" date="2021" name="BMC Biol.">
        <title>Horizontally acquired antibacterial genes associated with adaptive radiation of ladybird beetles.</title>
        <authorList>
            <person name="Li H.S."/>
            <person name="Tang X.F."/>
            <person name="Huang Y.H."/>
            <person name="Xu Z.Y."/>
            <person name="Chen M.L."/>
            <person name="Du X.Y."/>
            <person name="Qiu B.Y."/>
            <person name="Chen P.T."/>
            <person name="Zhang W."/>
            <person name="Slipinski A."/>
            <person name="Escalona H.E."/>
            <person name="Waterhouse R.M."/>
            <person name="Zwick A."/>
            <person name="Pang H."/>
        </authorList>
    </citation>
    <scope>NUCLEOTIDE SEQUENCE [LARGE SCALE GENOMIC DNA]</scope>
    <source>
        <strain evidence="2">SYSU2018</strain>
    </source>
</reference>
<proteinExistence type="predicted"/>
<accession>A0ABD2NH25</accession>
<dbReference type="Proteomes" id="UP001516400">
    <property type="component" value="Unassembled WGS sequence"/>
</dbReference>
<gene>
    <name evidence="2" type="ORF">HHI36_013190</name>
</gene>
<name>A0ABD2NH25_9CUCU</name>
<evidence type="ECO:0000313" key="2">
    <source>
        <dbReference type="EMBL" id="KAL3277849.1"/>
    </source>
</evidence>
<feature type="region of interest" description="Disordered" evidence="1">
    <location>
        <begin position="125"/>
        <end position="150"/>
    </location>
</feature>
<dbReference type="EMBL" id="JABFTP020000103">
    <property type="protein sequence ID" value="KAL3277849.1"/>
    <property type="molecule type" value="Genomic_DNA"/>
</dbReference>
<organism evidence="2 3">
    <name type="scientific">Cryptolaemus montrouzieri</name>
    <dbReference type="NCBI Taxonomy" id="559131"/>
    <lineage>
        <taxon>Eukaryota</taxon>
        <taxon>Metazoa</taxon>
        <taxon>Ecdysozoa</taxon>
        <taxon>Arthropoda</taxon>
        <taxon>Hexapoda</taxon>
        <taxon>Insecta</taxon>
        <taxon>Pterygota</taxon>
        <taxon>Neoptera</taxon>
        <taxon>Endopterygota</taxon>
        <taxon>Coleoptera</taxon>
        <taxon>Polyphaga</taxon>
        <taxon>Cucujiformia</taxon>
        <taxon>Coccinelloidea</taxon>
        <taxon>Coccinellidae</taxon>
        <taxon>Scymninae</taxon>
        <taxon>Scymnini</taxon>
        <taxon>Cryptolaemus</taxon>
    </lineage>
</organism>
<evidence type="ECO:0000256" key="1">
    <source>
        <dbReference type="SAM" id="MobiDB-lite"/>
    </source>
</evidence>
<dbReference type="AlphaFoldDB" id="A0ABD2NH25"/>
<keyword evidence="3" id="KW-1185">Reference proteome</keyword>
<evidence type="ECO:0000313" key="3">
    <source>
        <dbReference type="Proteomes" id="UP001516400"/>
    </source>
</evidence>
<protein>
    <submittedName>
        <fullName evidence="2">Uncharacterized protein</fullName>
    </submittedName>
</protein>